<evidence type="ECO:0000256" key="3">
    <source>
        <dbReference type="ARBA" id="ARBA00022679"/>
    </source>
</evidence>
<evidence type="ECO:0000313" key="10">
    <source>
        <dbReference type="Proteomes" id="UP000034492"/>
    </source>
</evidence>
<proteinExistence type="predicted"/>
<evidence type="ECO:0000256" key="7">
    <source>
        <dbReference type="ARBA" id="ARBA00023136"/>
    </source>
</evidence>
<dbReference type="InterPro" id="IPR007704">
    <property type="entry name" value="PIG-M"/>
</dbReference>
<dbReference type="AlphaFoldDB" id="A0A0G0EML6"/>
<evidence type="ECO:0000256" key="8">
    <source>
        <dbReference type="SAM" id="Phobius"/>
    </source>
</evidence>
<evidence type="ECO:0000256" key="1">
    <source>
        <dbReference type="ARBA" id="ARBA00004477"/>
    </source>
</evidence>
<keyword evidence="3" id="KW-0808">Transferase</keyword>
<comment type="subcellular location">
    <subcellularLocation>
        <location evidence="1">Endoplasmic reticulum membrane</location>
        <topology evidence="1">Multi-pass membrane protein</topology>
    </subcellularLocation>
</comment>
<feature type="transmembrane region" description="Helical" evidence="8">
    <location>
        <begin position="154"/>
        <end position="178"/>
    </location>
</feature>
<dbReference type="PANTHER" id="PTHR12886:SF0">
    <property type="entry name" value="GPI MANNOSYLTRANSFERASE 1"/>
    <property type="match status" value="1"/>
</dbReference>
<feature type="transmembrane region" description="Helical" evidence="8">
    <location>
        <begin position="393"/>
        <end position="413"/>
    </location>
</feature>
<evidence type="ECO:0008006" key="11">
    <source>
        <dbReference type="Google" id="ProtNLM"/>
    </source>
</evidence>
<feature type="transmembrane region" description="Helical" evidence="8">
    <location>
        <begin position="259"/>
        <end position="279"/>
    </location>
</feature>
<reference evidence="9 10" key="1">
    <citation type="journal article" date="2015" name="Nature">
        <title>rRNA introns, odd ribosomes, and small enigmatic genomes across a large radiation of phyla.</title>
        <authorList>
            <person name="Brown C.T."/>
            <person name="Hug L.A."/>
            <person name="Thomas B.C."/>
            <person name="Sharon I."/>
            <person name="Castelle C.J."/>
            <person name="Singh A."/>
            <person name="Wilkins M.J."/>
            <person name="Williams K.H."/>
            <person name="Banfield J.F."/>
        </authorList>
    </citation>
    <scope>NUCLEOTIDE SEQUENCE [LARGE SCALE GENOMIC DNA]</scope>
</reference>
<keyword evidence="7 8" id="KW-0472">Membrane</keyword>
<name>A0A0G0EML6_9BACT</name>
<feature type="transmembrane region" description="Helical" evidence="8">
    <location>
        <begin position="190"/>
        <end position="208"/>
    </location>
</feature>
<feature type="transmembrane region" description="Helical" evidence="8">
    <location>
        <begin position="115"/>
        <end position="148"/>
    </location>
</feature>
<evidence type="ECO:0000256" key="2">
    <source>
        <dbReference type="ARBA" id="ARBA00022676"/>
    </source>
</evidence>
<dbReference type="Proteomes" id="UP000034492">
    <property type="component" value="Unassembled WGS sequence"/>
</dbReference>
<evidence type="ECO:0000313" key="9">
    <source>
        <dbReference type="EMBL" id="KKQ08333.1"/>
    </source>
</evidence>
<organism evidence="9 10">
    <name type="scientific">Candidatus Daviesbacteria bacterium GW2011_GWB1_36_5</name>
    <dbReference type="NCBI Taxonomy" id="1618426"/>
    <lineage>
        <taxon>Bacteria</taxon>
        <taxon>Candidatus Daviesiibacteriota</taxon>
    </lineage>
</organism>
<keyword evidence="2" id="KW-0328">Glycosyltransferase</keyword>
<feature type="transmembrane region" description="Helical" evidence="8">
    <location>
        <begin position="285"/>
        <end position="304"/>
    </location>
</feature>
<evidence type="ECO:0000256" key="4">
    <source>
        <dbReference type="ARBA" id="ARBA00022692"/>
    </source>
</evidence>
<dbReference type="GO" id="GO:0004376">
    <property type="term" value="F:GPI mannosyltransferase activity"/>
    <property type="evidence" value="ECO:0007669"/>
    <property type="project" value="InterPro"/>
</dbReference>
<dbReference type="GO" id="GO:0006506">
    <property type="term" value="P:GPI anchor biosynthetic process"/>
    <property type="evidence" value="ECO:0007669"/>
    <property type="project" value="InterPro"/>
</dbReference>
<keyword evidence="5" id="KW-0256">Endoplasmic reticulum</keyword>
<feature type="transmembrane region" description="Helical" evidence="8">
    <location>
        <begin position="354"/>
        <end position="373"/>
    </location>
</feature>
<dbReference type="Pfam" id="PF06728">
    <property type="entry name" value="PIG-U"/>
    <property type="match status" value="1"/>
</dbReference>
<dbReference type="GO" id="GO:0016020">
    <property type="term" value="C:membrane"/>
    <property type="evidence" value="ECO:0007669"/>
    <property type="project" value="InterPro"/>
</dbReference>
<feature type="transmembrane region" description="Helical" evidence="8">
    <location>
        <begin position="220"/>
        <end position="238"/>
    </location>
</feature>
<keyword evidence="4 8" id="KW-0812">Transmembrane</keyword>
<accession>A0A0G0EML6</accession>
<feature type="transmembrane region" description="Helical" evidence="8">
    <location>
        <begin position="7"/>
        <end position="27"/>
    </location>
</feature>
<dbReference type="PANTHER" id="PTHR12886">
    <property type="entry name" value="PIG-M MANNOSYLTRANSFERASE"/>
    <property type="match status" value="1"/>
</dbReference>
<evidence type="ECO:0000256" key="5">
    <source>
        <dbReference type="ARBA" id="ARBA00022824"/>
    </source>
</evidence>
<keyword evidence="6 8" id="KW-1133">Transmembrane helix</keyword>
<comment type="caution">
    <text evidence="9">The sequence shown here is derived from an EMBL/GenBank/DDBJ whole genome shotgun (WGS) entry which is preliminary data.</text>
</comment>
<feature type="transmembrane region" description="Helical" evidence="8">
    <location>
        <begin position="81"/>
        <end position="103"/>
    </location>
</feature>
<dbReference type="GO" id="GO:0051751">
    <property type="term" value="F:alpha-1,4-mannosyltransferase activity"/>
    <property type="evidence" value="ECO:0007669"/>
    <property type="project" value="InterPro"/>
</dbReference>
<protein>
    <recommendedName>
        <fullName evidence="11">Mannosyltransferase</fullName>
    </recommendedName>
</protein>
<gene>
    <name evidence="9" type="ORF">US19_C0027G0010</name>
</gene>
<dbReference type="EMBL" id="LBSA01000027">
    <property type="protein sequence ID" value="KKQ08333.1"/>
    <property type="molecule type" value="Genomic_DNA"/>
</dbReference>
<sequence>MQSARNILIFGLLISVLIRGFFISQSLHIADIYLLYNMGVSLFNGFNPYLKLDFYSYPPLAILIQTFSVFASPFVDQPFVVVSKFFPNFFDTLTGILIYKFLANSGTKPKNAAGWAVFYLLNPLSIIISSIHGQLEGIFLFFVVFSIYFLKKNYLLAGLIYGISIAIKPSPLILFPLFLFAEKINFKQKIYFCFLSVAPTLISVLPFLEDNSQKVISSILGYQGVFDMSYGAVLKGVWFSANENFDLPLIKDFASASRLLFLSAYITILLLFLGSKNFIKRCLAVILSYYIFTFGVSVQHLYWVLPLAILAKDRLVILYTFFASLAVLGFYLYLGPDILLGKLGSIEPLSPKYFPVYVLGNLVFWGFCVFWVVKIIKPQLEELKKFSLIRRKLTYFSLGIFLITFIIGIKVISEFFQLL</sequence>
<feature type="transmembrane region" description="Helical" evidence="8">
    <location>
        <begin position="316"/>
        <end position="334"/>
    </location>
</feature>
<evidence type="ECO:0000256" key="6">
    <source>
        <dbReference type="ARBA" id="ARBA00022989"/>
    </source>
</evidence>